<evidence type="ECO:0008006" key="3">
    <source>
        <dbReference type="Google" id="ProtNLM"/>
    </source>
</evidence>
<dbReference type="GO" id="GO:0031146">
    <property type="term" value="P:SCF-dependent proteasomal ubiquitin-dependent protein catabolic process"/>
    <property type="evidence" value="ECO:0007669"/>
    <property type="project" value="TreeGrafter"/>
</dbReference>
<accession>A0A812G0H0</accession>
<keyword evidence="2" id="KW-1185">Reference proteome</keyword>
<comment type="caution">
    <text evidence="1">The sequence shown here is derived from an EMBL/GenBank/DDBJ whole genome shotgun (WGS) entry which is preliminary data.</text>
</comment>
<organism evidence="1 2">
    <name type="scientific">Symbiodinium natans</name>
    <dbReference type="NCBI Taxonomy" id="878477"/>
    <lineage>
        <taxon>Eukaryota</taxon>
        <taxon>Sar</taxon>
        <taxon>Alveolata</taxon>
        <taxon>Dinophyceae</taxon>
        <taxon>Suessiales</taxon>
        <taxon>Symbiodiniaceae</taxon>
        <taxon>Symbiodinium</taxon>
    </lineage>
</organism>
<sequence>MGSSPATQPARDSSIEGFGVAYVGHVFVENGVEFQFKVQPPSNTGAPGQVVRRSYQDLGSLSAAMSSRYHQAPSCPRAPFFALDSAVGDQGRAIETYLRSLLILEPWPRTNALRRFLSVAMPPGPAQAGSVGPALLHGAIRVPVSCIAIALSFSEPLAVIRCCAKVCKSFQAASLDPRCWPRLQFRTYCAEKSIDSLCTLLLRACGGLEALTLDLTFQQENLGVALPAGLLLPRLRRLDLRLGDSESASFACELLGCVESPVLRQASLSAVFTPSLLQALCMTAIAAEGKLTELSLVSSPCSRRPHGAELDASTVLGIQDLVEAVPFVQDLAISIDESRRGCSRFMEGFLPPLVEIPGQQPLLANLMALQSLQSLHFDFLSDDVIASLSTDERVFRVRSARFSGCKRCLDDPDQALVSLLGKMGPELREFAFRVDLEFGMRAFTRGLLHQRLAGLPAVWSGREELRSLELNWNAFDDEGIASIVEGCPQLEVLLLDRAEYWSDLAVMHLVEGLPSLHRLRVRSSVLLSDRALEVLQQSTQQFRLLEIEPSATMSSYMLDLLREKLSQGAPGSFPEIFPSSLTAMLLLGDFRPEVAAGAGSQGQPTELRILRPEHEEEEDSSNLSAYAGASRSWFGRRDAKLYIGRD</sequence>
<dbReference type="EMBL" id="CAJNDS010000001">
    <property type="protein sequence ID" value="CAE6909120.1"/>
    <property type="molecule type" value="Genomic_DNA"/>
</dbReference>
<dbReference type="GO" id="GO:0035091">
    <property type="term" value="F:phosphatidylinositol binding"/>
    <property type="evidence" value="ECO:0007669"/>
    <property type="project" value="InterPro"/>
</dbReference>
<name>A0A812G0H0_9DINO</name>
<dbReference type="Gene3D" id="3.80.10.10">
    <property type="entry name" value="Ribonuclease Inhibitor"/>
    <property type="match status" value="1"/>
</dbReference>
<reference evidence="1" key="1">
    <citation type="submission" date="2021-02" db="EMBL/GenBank/DDBJ databases">
        <authorList>
            <person name="Dougan E. K."/>
            <person name="Rhodes N."/>
            <person name="Thang M."/>
            <person name="Chan C."/>
        </authorList>
    </citation>
    <scope>NUCLEOTIDE SEQUENCE</scope>
</reference>
<dbReference type="InterPro" id="IPR032675">
    <property type="entry name" value="LRR_dom_sf"/>
</dbReference>
<dbReference type="GO" id="GO:0019005">
    <property type="term" value="C:SCF ubiquitin ligase complex"/>
    <property type="evidence" value="ECO:0007669"/>
    <property type="project" value="TreeGrafter"/>
</dbReference>
<protein>
    <recommendedName>
        <fullName evidence="3">PX domain-containing protein</fullName>
    </recommendedName>
</protein>
<dbReference type="Proteomes" id="UP000604046">
    <property type="component" value="Unassembled WGS sequence"/>
</dbReference>
<dbReference type="SUPFAM" id="SSF52047">
    <property type="entry name" value="RNI-like"/>
    <property type="match status" value="1"/>
</dbReference>
<dbReference type="OrthoDB" id="5859291at2759"/>
<dbReference type="PANTHER" id="PTHR13318">
    <property type="entry name" value="PARTNER OF PAIRED, ISOFORM B-RELATED"/>
    <property type="match status" value="1"/>
</dbReference>
<gene>
    <name evidence="1" type="ORF">SNAT2548_LOCUS21</name>
</gene>
<dbReference type="CDD" id="cd06093">
    <property type="entry name" value="PX_domain"/>
    <property type="match status" value="1"/>
</dbReference>
<evidence type="ECO:0000313" key="2">
    <source>
        <dbReference type="Proteomes" id="UP000604046"/>
    </source>
</evidence>
<dbReference type="InterPro" id="IPR036871">
    <property type="entry name" value="PX_dom_sf"/>
</dbReference>
<dbReference type="SUPFAM" id="SSF64268">
    <property type="entry name" value="PX domain"/>
    <property type="match status" value="1"/>
</dbReference>
<evidence type="ECO:0000313" key="1">
    <source>
        <dbReference type="EMBL" id="CAE6909120.1"/>
    </source>
</evidence>
<dbReference type="AlphaFoldDB" id="A0A812G0H0"/>
<proteinExistence type="predicted"/>